<feature type="transmembrane region" description="Helical" evidence="1">
    <location>
        <begin position="227"/>
        <end position="245"/>
    </location>
</feature>
<organism evidence="2 3">
    <name type="scientific">Paralvinella palmiformis</name>
    <dbReference type="NCBI Taxonomy" id="53620"/>
    <lineage>
        <taxon>Eukaryota</taxon>
        <taxon>Metazoa</taxon>
        <taxon>Spiralia</taxon>
        <taxon>Lophotrochozoa</taxon>
        <taxon>Annelida</taxon>
        <taxon>Polychaeta</taxon>
        <taxon>Sedentaria</taxon>
        <taxon>Canalipalpata</taxon>
        <taxon>Terebellida</taxon>
        <taxon>Terebelliformia</taxon>
        <taxon>Alvinellidae</taxon>
        <taxon>Paralvinella</taxon>
    </lineage>
</organism>
<gene>
    <name evidence="2" type="ORF">LSH36_271g07064</name>
</gene>
<feature type="transmembrane region" description="Helical" evidence="1">
    <location>
        <begin position="309"/>
        <end position="332"/>
    </location>
</feature>
<dbReference type="PANTHER" id="PTHR11360">
    <property type="entry name" value="MONOCARBOXYLATE TRANSPORTER"/>
    <property type="match status" value="1"/>
</dbReference>
<reference evidence="2" key="1">
    <citation type="journal article" date="2023" name="Mol. Biol. Evol.">
        <title>Third-Generation Sequencing Reveals the Adaptive Role of the Epigenome in Three Deep-Sea Polychaetes.</title>
        <authorList>
            <person name="Perez M."/>
            <person name="Aroh O."/>
            <person name="Sun Y."/>
            <person name="Lan Y."/>
            <person name="Juniper S.K."/>
            <person name="Young C.R."/>
            <person name="Angers B."/>
            <person name="Qian P.Y."/>
        </authorList>
    </citation>
    <scope>NUCLEOTIDE SEQUENCE</scope>
    <source>
        <strain evidence="2">P08H-3</strain>
    </source>
</reference>
<feature type="transmembrane region" description="Helical" evidence="1">
    <location>
        <begin position="188"/>
        <end position="207"/>
    </location>
</feature>
<keyword evidence="1" id="KW-0472">Membrane</keyword>
<evidence type="ECO:0000313" key="3">
    <source>
        <dbReference type="Proteomes" id="UP001208570"/>
    </source>
</evidence>
<feature type="transmembrane region" description="Helical" evidence="1">
    <location>
        <begin position="74"/>
        <end position="97"/>
    </location>
</feature>
<keyword evidence="3" id="KW-1185">Reference proteome</keyword>
<evidence type="ECO:0000313" key="2">
    <source>
        <dbReference type="EMBL" id="KAK2154328.1"/>
    </source>
</evidence>
<feature type="transmembrane region" description="Helical" evidence="1">
    <location>
        <begin position="282"/>
        <end position="302"/>
    </location>
</feature>
<dbReference type="SUPFAM" id="SSF103473">
    <property type="entry name" value="MFS general substrate transporter"/>
    <property type="match status" value="1"/>
</dbReference>
<sequence length="354" mass="37923">MTGPVDGGWAWVVLFSSFMCLMMTCGALYSVGVFNVAFLETFGANSAMTSWVGSVLIGLMALLGPVSSAITNRFGWRFCVIVGGAIAGIGTFAGAWATNIHHMFICFGIISVSSSPDPSYLHMCVFGMLMRPLALPFPPEVADVQLEFEDVAVAKARARKRRLTEKMHFCTCSEEGITFPSKRGDRSVIFRFIVFCLSIFLSGLGLSTVYLHLPAFAISKGSSKEEASLYVSVIGGVSIMSRIFTGLAGNDKNIDNVVLYLGTFGIAGICTLLFPYVGAVYWGRVVFSVAFGFYGSCFNVLLTPITIEIVGLSFLTTAFGAEMVLCGLGYLLGPPLAGNAKSCTSAFEIPVRLN</sequence>
<keyword evidence="1" id="KW-0812">Transmembrane</keyword>
<dbReference type="EMBL" id="JAODUP010000271">
    <property type="protein sequence ID" value="KAK2154328.1"/>
    <property type="molecule type" value="Genomic_DNA"/>
</dbReference>
<dbReference type="Proteomes" id="UP001208570">
    <property type="component" value="Unassembled WGS sequence"/>
</dbReference>
<feature type="transmembrane region" description="Helical" evidence="1">
    <location>
        <begin position="12"/>
        <end position="39"/>
    </location>
</feature>
<comment type="caution">
    <text evidence="2">The sequence shown here is derived from an EMBL/GenBank/DDBJ whole genome shotgun (WGS) entry which is preliminary data.</text>
</comment>
<dbReference type="InterPro" id="IPR050327">
    <property type="entry name" value="Proton-linked_MCT"/>
</dbReference>
<name>A0AAD9N3R2_9ANNE</name>
<dbReference type="InterPro" id="IPR036259">
    <property type="entry name" value="MFS_trans_sf"/>
</dbReference>
<dbReference type="AlphaFoldDB" id="A0AAD9N3R2"/>
<dbReference type="GO" id="GO:0008028">
    <property type="term" value="F:monocarboxylic acid transmembrane transporter activity"/>
    <property type="evidence" value="ECO:0007669"/>
    <property type="project" value="TreeGrafter"/>
</dbReference>
<accession>A0AAD9N3R2</accession>
<proteinExistence type="predicted"/>
<keyword evidence="1" id="KW-1133">Transmembrane helix</keyword>
<feature type="transmembrane region" description="Helical" evidence="1">
    <location>
        <begin position="51"/>
        <end position="68"/>
    </location>
</feature>
<dbReference type="Gene3D" id="1.20.1250.20">
    <property type="entry name" value="MFS general substrate transporter like domains"/>
    <property type="match status" value="2"/>
</dbReference>
<protein>
    <submittedName>
        <fullName evidence="2">Uncharacterized protein</fullName>
    </submittedName>
</protein>
<dbReference type="PANTHER" id="PTHR11360:SF284">
    <property type="entry name" value="EG:103B4.3 PROTEIN-RELATED"/>
    <property type="match status" value="1"/>
</dbReference>
<evidence type="ECO:0000256" key="1">
    <source>
        <dbReference type="SAM" id="Phobius"/>
    </source>
</evidence>
<feature type="transmembrane region" description="Helical" evidence="1">
    <location>
        <begin position="257"/>
        <end position="276"/>
    </location>
</feature>